<evidence type="ECO:0000313" key="3">
    <source>
        <dbReference type="EMBL" id="MBC5617475.1"/>
    </source>
</evidence>
<proteinExistence type="inferred from homology"/>
<dbReference type="EMBL" id="JACOOK010000006">
    <property type="protein sequence ID" value="MBC5617475.1"/>
    <property type="molecule type" value="Genomic_DNA"/>
</dbReference>
<evidence type="ECO:0000256" key="1">
    <source>
        <dbReference type="ARBA" id="ARBA00005953"/>
    </source>
</evidence>
<dbReference type="RefSeq" id="WP_118656610.1">
    <property type="nucleotide sequence ID" value="NZ_JACOOK010000006.1"/>
</dbReference>
<accession>A0ABR7CQJ4</accession>
<comment type="similarity">
    <text evidence="1">Belongs to the 4-hydroxybenzoyl-CoA thioesterase family.</text>
</comment>
<dbReference type="Pfam" id="PF13279">
    <property type="entry name" value="4HBT_2"/>
    <property type="match status" value="1"/>
</dbReference>
<dbReference type="InterPro" id="IPR029069">
    <property type="entry name" value="HotDog_dom_sf"/>
</dbReference>
<keyword evidence="4" id="KW-1185">Reference proteome</keyword>
<dbReference type="PANTHER" id="PTHR31793">
    <property type="entry name" value="4-HYDROXYBENZOYL-COA THIOESTERASE FAMILY MEMBER"/>
    <property type="match status" value="1"/>
</dbReference>
<protein>
    <submittedName>
        <fullName evidence="3">Acyl-CoA thioesterase</fullName>
    </submittedName>
</protein>
<sequence length="137" mass="15981">MIETQIQMRFADIDVLGHVNNVNQQHYFDLGKCDFYKQVLGLTPYWKTAGLIIVASQTNYLVQTRRDEPIAVRTRIIRVGNKSFTLHHQLINSETEQIKTECTAVMVAYNFDEQHSFEMPDEWKAKLTAEMEKDADR</sequence>
<dbReference type="Gene3D" id="3.10.129.10">
    <property type="entry name" value="Hotdog Thioesterase"/>
    <property type="match status" value="1"/>
</dbReference>
<reference evidence="3 4" key="1">
    <citation type="submission" date="2020-08" db="EMBL/GenBank/DDBJ databases">
        <title>Genome public.</title>
        <authorList>
            <person name="Liu C."/>
            <person name="Sun Q."/>
        </authorList>
    </citation>
    <scope>NUCLEOTIDE SEQUENCE [LARGE SCALE GENOMIC DNA]</scope>
    <source>
        <strain evidence="3 4">New-7</strain>
    </source>
</reference>
<dbReference type="SUPFAM" id="SSF54637">
    <property type="entry name" value="Thioesterase/thiol ester dehydrase-isomerase"/>
    <property type="match status" value="1"/>
</dbReference>
<name>A0ABR7CQJ4_9BACT</name>
<dbReference type="PANTHER" id="PTHR31793:SF27">
    <property type="entry name" value="NOVEL THIOESTERASE SUPERFAMILY DOMAIN AND SAPOSIN A-TYPE DOMAIN CONTAINING PROTEIN (0610012H03RIK)"/>
    <property type="match status" value="1"/>
</dbReference>
<dbReference type="InterPro" id="IPR050563">
    <property type="entry name" value="4-hydroxybenzoyl-CoA_TE"/>
</dbReference>
<keyword evidence="2" id="KW-0378">Hydrolase</keyword>
<evidence type="ECO:0000313" key="4">
    <source>
        <dbReference type="Proteomes" id="UP000636891"/>
    </source>
</evidence>
<dbReference type="Proteomes" id="UP000636891">
    <property type="component" value="Unassembled WGS sequence"/>
</dbReference>
<comment type="caution">
    <text evidence="3">The sequence shown here is derived from an EMBL/GenBank/DDBJ whole genome shotgun (WGS) entry which is preliminary data.</text>
</comment>
<evidence type="ECO:0000256" key="2">
    <source>
        <dbReference type="ARBA" id="ARBA00022801"/>
    </source>
</evidence>
<dbReference type="CDD" id="cd00586">
    <property type="entry name" value="4HBT"/>
    <property type="match status" value="1"/>
</dbReference>
<organism evidence="3 4">
    <name type="scientific">Alistipes hominis</name>
    <dbReference type="NCBI Taxonomy" id="2763015"/>
    <lineage>
        <taxon>Bacteria</taxon>
        <taxon>Pseudomonadati</taxon>
        <taxon>Bacteroidota</taxon>
        <taxon>Bacteroidia</taxon>
        <taxon>Bacteroidales</taxon>
        <taxon>Rikenellaceae</taxon>
        <taxon>Alistipes</taxon>
    </lineage>
</organism>
<gene>
    <name evidence="3" type="ORF">H8S08_10670</name>
</gene>